<evidence type="ECO:0000313" key="5">
    <source>
        <dbReference type="Proteomes" id="UP000008467"/>
    </source>
</evidence>
<dbReference type="InterPro" id="IPR001647">
    <property type="entry name" value="HTH_TetR"/>
</dbReference>
<dbReference type="Gene3D" id="1.10.357.10">
    <property type="entry name" value="Tetracycline Repressor, domain 2"/>
    <property type="match status" value="1"/>
</dbReference>
<accession>F2JJX3</accession>
<dbReference type="KEGG" id="cle:Clole_1529"/>
<dbReference type="InterPro" id="IPR009057">
    <property type="entry name" value="Homeodomain-like_sf"/>
</dbReference>
<dbReference type="GO" id="GO:0003677">
    <property type="term" value="F:DNA binding"/>
    <property type="evidence" value="ECO:0007669"/>
    <property type="project" value="UniProtKB-UniRule"/>
</dbReference>
<dbReference type="RefSeq" id="WP_013656553.1">
    <property type="nucleotide sequence ID" value="NC_015275.1"/>
</dbReference>
<dbReference type="InterPro" id="IPR050624">
    <property type="entry name" value="HTH-type_Tx_Regulator"/>
</dbReference>
<keyword evidence="5" id="KW-1185">Reference proteome</keyword>
<dbReference type="STRING" id="642492.Clole_1529"/>
<feature type="domain" description="HTH tetR-type" evidence="3">
    <location>
        <begin position="2"/>
        <end position="62"/>
    </location>
</feature>
<dbReference type="PANTHER" id="PTHR43479:SF11">
    <property type="entry name" value="ACREF_ENVCD OPERON REPRESSOR-RELATED"/>
    <property type="match status" value="1"/>
</dbReference>
<keyword evidence="1 2" id="KW-0238">DNA-binding</keyword>
<dbReference type="EMBL" id="CP002582">
    <property type="protein sequence ID" value="ADZ83255.1"/>
    <property type="molecule type" value="Genomic_DNA"/>
</dbReference>
<dbReference type="SUPFAM" id="SSF46689">
    <property type="entry name" value="Homeodomain-like"/>
    <property type="match status" value="1"/>
</dbReference>
<protein>
    <submittedName>
        <fullName evidence="4">Transcriptional regulator, TetR family</fullName>
    </submittedName>
</protein>
<name>F2JJX3_CELLD</name>
<gene>
    <name evidence="4" type="ordered locus">Clole_1529</name>
</gene>
<dbReference type="PROSITE" id="PS50977">
    <property type="entry name" value="HTH_TETR_2"/>
    <property type="match status" value="1"/>
</dbReference>
<dbReference type="PRINTS" id="PR00455">
    <property type="entry name" value="HTHTETR"/>
</dbReference>
<evidence type="ECO:0000313" key="4">
    <source>
        <dbReference type="EMBL" id="ADZ83255.1"/>
    </source>
</evidence>
<reference evidence="4 5" key="1">
    <citation type="journal article" date="2011" name="J. Bacteriol.">
        <title>Complete genome sequence of the cellulose-degrading bacterium Cellulosilyticum lentocellum.</title>
        <authorList>
            <consortium name="US DOE Joint Genome Institute"/>
            <person name="Miller D.A."/>
            <person name="Suen G."/>
            <person name="Bruce D."/>
            <person name="Copeland A."/>
            <person name="Cheng J.F."/>
            <person name="Detter C."/>
            <person name="Goodwin L.A."/>
            <person name="Han C.S."/>
            <person name="Hauser L.J."/>
            <person name="Land M.L."/>
            <person name="Lapidus A."/>
            <person name="Lucas S."/>
            <person name="Meincke L."/>
            <person name="Pitluck S."/>
            <person name="Tapia R."/>
            <person name="Teshima H."/>
            <person name="Woyke T."/>
            <person name="Fox B.G."/>
            <person name="Angert E.R."/>
            <person name="Currie C.R."/>
        </authorList>
    </citation>
    <scope>NUCLEOTIDE SEQUENCE [LARGE SCALE GENOMIC DNA]</scope>
    <source>
        <strain evidence="5">ATCC 49066 / DSM 5427 / NCIMB 11756 / RHM5</strain>
    </source>
</reference>
<sequence length="183" mass="21120">MKKGKQKIIDAAFNLILQKGIKETSVRDIAKAAVISVGTFTYHYPSKEELLFDIFEMTTEKQDLLLQEAFKCNTLEEKKVALENVFQQMTSSEYFMKLDYYLMGEAFSGNTIMLKKMKEKYHLWRIQFAEYLYGEIKAQDKEHLLSASLLLAIIDGIALQLLLDETSVEVSLVVHKVIVMLYD</sequence>
<dbReference type="HOGENOM" id="CLU_069356_15_11_9"/>
<evidence type="ECO:0000256" key="1">
    <source>
        <dbReference type="ARBA" id="ARBA00023125"/>
    </source>
</evidence>
<dbReference type="eggNOG" id="COG1309">
    <property type="taxonomic scope" value="Bacteria"/>
</dbReference>
<evidence type="ECO:0000259" key="3">
    <source>
        <dbReference type="PROSITE" id="PS50977"/>
    </source>
</evidence>
<proteinExistence type="predicted"/>
<organism evidence="4 5">
    <name type="scientific">Cellulosilyticum lentocellum (strain ATCC 49066 / DSM 5427 / NCIMB 11756 / RHM5)</name>
    <name type="common">Clostridium lentocellum</name>
    <dbReference type="NCBI Taxonomy" id="642492"/>
    <lineage>
        <taxon>Bacteria</taxon>
        <taxon>Bacillati</taxon>
        <taxon>Bacillota</taxon>
        <taxon>Clostridia</taxon>
        <taxon>Lachnospirales</taxon>
        <taxon>Cellulosilyticaceae</taxon>
        <taxon>Cellulosilyticum</taxon>
    </lineage>
</organism>
<dbReference type="PANTHER" id="PTHR43479">
    <property type="entry name" value="ACREF/ENVCD OPERON REPRESSOR-RELATED"/>
    <property type="match status" value="1"/>
</dbReference>
<feature type="DNA-binding region" description="H-T-H motif" evidence="2">
    <location>
        <begin position="25"/>
        <end position="44"/>
    </location>
</feature>
<dbReference type="Proteomes" id="UP000008467">
    <property type="component" value="Chromosome"/>
</dbReference>
<dbReference type="Pfam" id="PF00440">
    <property type="entry name" value="TetR_N"/>
    <property type="match status" value="1"/>
</dbReference>
<evidence type="ECO:0000256" key="2">
    <source>
        <dbReference type="PROSITE-ProRule" id="PRU00335"/>
    </source>
</evidence>
<dbReference type="AlphaFoldDB" id="F2JJX3"/>